<gene>
    <name evidence="2" type="ORF">SKAU_G00302240</name>
</gene>
<organism evidence="2 3">
    <name type="scientific">Synaphobranchus kaupii</name>
    <name type="common">Kaup's arrowtooth eel</name>
    <dbReference type="NCBI Taxonomy" id="118154"/>
    <lineage>
        <taxon>Eukaryota</taxon>
        <taxon>Metazoa</taxon>
        <taxon>Chordata</taxon>
        <taxon>Craniata</taxon>
        <taxon>Vertebrata</taxon>
        <taxon>Euteleostomi</taxon>
        <taxon>Actinopterygii</taxon>
        <taxon>Neopterygii</taxon>
        <taxon>Teleostei</taxon>
        <taxon>Anguilliformes</taxon>
        <taxon>Synaphobranchidae</taxon>
        <taxon>Synaphobranchus</taxon>
    </lineage>
</organism>
<accession>A0A9Q1INF2</accession>
<protein>
    <submittedName>
        <fullName evidence="2">Uncharacterized protein</fullName>
    </submittedName>
</protein>
<dbReference type="EMBL" id="JAINUF010000012">
    <property type="protein sequence ID" value="KAJ8346031.1"/>
    <property type="molecule type" value="Genomic_DNA"/>
</dbReference>
<feature type="compositionally biased region" description="Basic and acidic residues" evidence="1">
    <location>
        <begin position="87"/>
        <end position="101"/>
    </location>
</feature>
<reference evidence="2" key="1">
    <citation type="journal article" date="2023" name="Science">
        <title>Genome structures resolve the early diversification of teleost fishes.</title>
        <authorList>
            <person name="Parey E."/>
            <person name="Louis A."/>
            <person name="Montfort J."/>
            <person name="Bouchez O."/>
            <person name="Roques C."/>
            <person name="Iampietro C."/>
            <person name="Lluch J."/>
            <person name="Castinel A."/>
            <person name="Donnadieu C."/>
            <person name="Desvignes T."/>
            <person name="Floi Bucao C."/>
            <person name="Jouanno E."/>
            <person name="Wen M."/>
            <person name="Mejri S."/>
            <person name="Dirks R."/>
            <person name="Jansen H."/>
            <person name="Henkel C."/>
            <person name="Chen W.J."/>
            <person name="Zahm M."/>
            <person name="Cabau C."/>
            <person name="Klopp C."/>
            <person name="Thompson A.W."/>
            <person name="Robinson-Rechavi M."/>
            <person name="Braasch I."/>
            <person name="Lecointre G."/>
            <person name="Bobe J."/>
            <person name="Postlethwait J.H."/>
            <person name="Berthelot C."/>
            <person name="Roest Crollius H."/>
            <person name="Guiguen Y."/>
        </authorList>
    </citation>
    <scope>NUCLEOTIDE SEQUENCE</scope>
    <source>
        <strain evidence="2">WJC10195</strain>
    </source>
</reference>
<keyword evidence="3" id="KW-1185">Reference proteome</keyword>
<evidence type="ECO:0000313" key="2">
    <source>
        <dbReference type="EMBL" id="KAJ8346031.1"/>
    </source>
</evidence>
<feature type="compositionally biased region" description="Polar residues" evidence="1">
    <location>
        <begin position="27"/>
        <end position="45"/>
    </location>
</feature>
<proteinExistence type="predicted"/>
<feature type="region of interest" description="Disordered" evidence="1">
    <location>
        <begin position="25"/>
        <end position="121"/>
    </location>
</feature>
<dbReference type="AlphaFoldDB" id="A0A9Q1INF2"/>
<dbReference type="Proteomes" id="UP001152622">
    <property type="component" value="Chromosome 12"/>
</dbReference>
<sequence length="121" mass="13047">MLAEVCVSNMPESFRQVQIARSRFPSAKTNEASQTPGALTCSSNSSDRRGIPRGSVHTAGSHRQAGRRTAPPRRDNDAVPSESALTDTRRTSPNCRREARGRAPPLTSTEKRASGTCSQLP</sequence>
<evidence type="ECO:0000313" key="3">
    <source>
        <dbReference type="Proteomes" id="UP001152622"/>
    </source>
</evidence>
<evidence type="ECO:0000256" key="1">
    <source>
        <dbReference type="SAM" id="MobiDB-lite"/>
    </source>
</evidence>
<comment type="caution">
    <text evidence="2">The sequence shown here is derived from an EMBL/GenBank/DDBJ whole genome shotgun (WGS) entry which is preliminary data.</text>
</comment>
<name>A0A9Q1INF2_SYNKA</name>